<evidence type="ECO:0000259" key="8">
    <source>
        <dbReference type="Pfam" id="PF04239"/>
    </source>
</evidence>
<reference evidence="9" key="1">
    <citation type="journal article" date="2014" name="Int. J. Syst. Evol. Microbiol.">
        <title>Complete genome sequence of Corynebacterium casei LMG S-19264T (=DSM 44701T), isolated from a smear-ripened cheese.</title>
        <authorList>
            <consortium name="US DOE Joint Genome Institute (JGI-PGF)"/>
            <person name="Walter F."/>
            <person name="Albersmeier A."/>
            <person name="Kalinowski J."/>
            <person name="Ruckert C."/>
        </authorList>
    </citation>
    <scope>NUCLEOTIDE SEQUENCE</scope>
    <source>
        <strain evidence="9">KCTC 32020</strain>
    </source>
</reference>
<dbReference type="InterPro" id="IPR023090">
    <property type="entry name" value="UPF0702_alpha/beta_dom_sf"/>
</dbReference>
<evidence type="ECO:0000256" key="7">
    <source>
        <dbReference type="SAM" id="Phobius"/>
    </source>
</evidence>
<evidence type="ECO:0000256" key="3">
    <source>
        <dbReference type="ARBA" id="ARBA00022475"/>
    </source>
</evidence>
<dbReference type="PANTHER" id="PTHR34582:SF6">
    <property type="entry name" value="UPF0702 TRANSMEMBRANE PROTEIN YCAP"/>
    <property type="match status" value="1"/>
</dbReference>
<comment type="similarity">
    <text evidence="2">Belongs to the UPF0702 family.</text>
</comment>
<keyword evidence="3" id="KW-1003">Cell membrane</keyword>
<evidence type="ECO:0000313" key="9">
    <source>
        <dbReference type="EMBL" id="GHE27443.1"/>
    </source>
</evidence>
<keyword evidence="4 7" id="KW-0812">Transmembrane</keyword>
<dbReference type="AlphaFoldDB" id="A0A918YX24"/>
<sequence>MDSVLRALVVYAFLLIVFRIAGKRTLAQATNFELVLLLIISETVQEALVDQDHSVTNAFLLVVTLVGTSLLLSVMKNRWPAVSKWLDGLPVAVVRSGQPDRELMRELRVDDDDVLSSARRQEGVERLDQIEHAVVEENGEISVVVRRKKGGG</sequence>
<dbReference type="Proteomes" id="UP000636453">
    <property type="component" value="Unassembled WGS sequence"/>
</dbReference>
<protein>
    <submittedName>
        <fullName evidence="9">DUF421 domain-containing protein</fullName>
    </submittedName>
</protein>
<evidence type="ECO:0000256" key="5">
    <source>
        <dbReference type="ARBA" id="ARBA00022989"/>
    </source>
</evidence>
<evidence type="ECO:0000313" key="10">
    <source>
        <dbReference type="Proteomes" id="UP000636453"/>
    </source>
</evidence>
<dbReference type="GO" id="GO:0005886">
    <property type="term" value="C:plasma membrane"/>
    <property type="evidence" value="ECO:0007669"/>
    <property type="project" value="UniProtKB-SubCell"/>
</dbReference>
<dbReference type="Pfam" id="PF04239">
    <property type="entry name" value="DUF421"/>
    <property type="match status" value="1"/>
</dbReference>
<proteinExistence type="inferred from homology"/>
<keyword evidence="5 7" id="KW-1133">Transmembrane helix</keyword>
<reference evidence="9" key="2">
    <citation type="submission" date="2020-09" db="EMBL/GenBank/DDBJ databases">
        <authorList>
            <person name="Sun Q."/>
            <person name="Kim S."/>
        </authorList>
    </citation>
    <scope>NUCLEOTIDE SEQUENCE</scope>
    <source>
        <strain evidence="9">KCTC 32020</strain>
    </source>
</reference>
<evidence type="ECO:0000256" key="2">
    <source>
        <dbReference type="ARBA" id="ARBA00006448"/>
    </source>
</evidence>
<feature type="transmembrane region" description="Helical" evidence="7">
    <location>
        <begin position="58"/>
        <end position="75"/>
    </location>
</feature>
<keyword evidence="6 7" id="KW-0472">Membrane</keyword>
<organism evidence="9 10">
    <name type="scientific">Vulcaniibacterium thermophilum</name>
    <dbReference type="NCBI Taxonomy" id="1169913"/>
    <lineage>
        <taxon>Bacteria</taxon>
        <taxon>Pseudomonadati</taxon>
        <taxon>Pseudomonadota</taxon>
        <taxon>Gammaproteobacteria</taxon>
        <taxon>Lysobacterales</taxon>
        <taxon>Lysobacteraceae</taxon>
        <taxon>Vulcaniibacterium</taxon>
    </lineage>
</organism>
<dbReference type="RefSeq" id="WP_146472076.1">
    <property type="nucleotide sequence ID" value="NZ_BNCF01000002.1"/>
</dbReference>
<dbReference type="Gene3D" id="3.30.240.20">
    <property type="entry name" value="bsu07140 like domains"/>
    <property type="match status" value="1"/>
</dbReference>
<gene>
    <name evidence="9" type="ORF">GCM10007167_06080</name>
</gene>
<evidence type="ECO:0000256" key="1">
    <source>
        <dbReference type="ARBA" id="ARBA00004651"/>
    </source>
</evidence>
<accession>A0A918YX24</accession>
<dbReference type="InterPro" id="IPR007353">
    <property type="entry name" value="DUF421"/>
</dbReference>
<keyword evidence="10" id="KW-1185">Reference proteome</keyword>
<dbReference type="EMBL" id="BNCF01000002">
    <property type="protein sequence ID" value="GHE27443.1"/>
    <property type="molecule type" value="Genomic_DNA"/>
</dbReference>
<feature type="domain" description="YetF C-terminal" evidence="8">
    <location>
        <begin position="78"/>
        <end position="147"/>
    </location>
</feature>
<name>A0A918YX24_9GAMM</name>
<evidence type="ECO:0000256" key="6">
    <source>
        <dbReference type="ARBA" id="ARBA00023136"/>
    </source>
</evidence>
<comment type="subcellular location">
    <subcellularLocation>
        <location evidence="1">Cell membrane</location>
        <topology evidence="1">Multi-pass membrane protein</topology>
    </subcellularLocation>
</comment>
<comment type="caution">
    <text evidence="9">The sequence shown here is derived from an EMBL/GenBank/DDBJ whole genome shotgun (WGS) entry which is preliminary data.</text>
</comment>
<evidence type="ECO:0000256" key="4">
    <source>
        <dbReference type="ARBA" id="ARBA00022692"/>
    </source>
</evidence>
<dbReference type="PANTHER" id="PTHR34582">
    <property type="entry name" value="UPF0702 TRANSMEMBRANE PROTEIN YCAP"/>
    <property type="match status" value="1"/>
</dbReference>
<dbReference type="OrthoDB" id="9793799at2"/>